<sequence length="595" mass="66889">MEPLQLYSQFVTKTHAWTARLFKPTIAATEPKGEEVSKLGLHHSLPMQMVSPGSELSHEPDDPTSSKCSGEYEGVENTKHAVGPISQDQLAAEVRGIYAGLVKLEAKCIAYDAELDSQSHDKLTQGKEQALVEIHQTLLHEYYDFFMGTQHPSATKELKTLPARHRMFARMWRYAIQSLFEVLRHRRPDSHEYMLSFICLAYQMMALFLETVPNFEDIWVECLGDLARYRMAIEEDQDLRSHWAGVSSWWYIKATDKHPEVGRLYHHLGTLQYPNLQRFACYGKSQTCVTPFPSTKASMTSLCTPLAENENAASTAFRSAEASLCRMFALRYLQKSTVALEVAQTLALELLERPGGFCWKDNGVALAISSTSALLEHGSPTNPLRAAFDSAIQQHLRSTRPADVVRSTSSDEENDPQSPREPAQPANQPLLTNARDVTFAVLNSALRHGVVADILPCIHVMLCFVHSLIHIREHRYHHHYTVGKLFELQGVSWVQLSVFLNTLVHLVGGLPQEVLTCARQGSLYLAEESPGQYLLPEDFTMRGLVWAYFAYDSWFFDDPGDPNERFVESTTAGTHYISFDSTAARFKASGSDATI</sequence>
<dbReference type="EMBL" id="QWIN01000014">
    <property type="protein sequence ID" value="RMY62355.1"/>
    <property type="molecule type" value="Genomic_DNA"/>
</dbReference>
<evidence type="ECO:0008006" key="4">
    <source>
        <dbReference type="Google" id="ProtNLM"/>
    </source>
</evidence>
<dbReference type="OrthoDB" id="2017974at2759"/>
<dbReference type="Gene3D" id="1.25.40.10">
    <property type="entry name" value="Tetratricopeptide repeat domain"/>
    <property type="match status" value="1"/>
</dbReference>
<dbReference type="PANTHER" id="PTHR15696:SF0">
    <property type="entry name" value="TELOMERASE-BINDING PROTEIN EST1A"/>
    <property type="match status" value="1"/>
</dbReference>
<dbReference type="AlphaFoldDB" id="A0A3M7DDF8"/>
<protein>
    <recommendedName>
        <fullName evidence="4">DNA/RNA-binding domain-containing protein</fullName>
    </recommendedName>
</protein>
<reference evidence="2 3" key="1">
    <citation type="journal article" date="2018" name="BMC Genomics">
        <title>Genomic evidence for intraspecific hybridization in a clonal and extremely halotolerant yeast.</title>
        <authorList>
            <person name="Gostincar C."/>
            <person name="Stajich J.E."/>
            <person name="Zupancic J."/>
            <person name="Zalar P."/>
            <person name="Gunde-Cimerman N."/>
        </authorList>
    </citation>
    <scope>NUCLEOTIDE SEQUENCE [LARGE SCALE GENOMIC DNA]</scope>
    <source>
        <strain evidence="2 3">EXF-151</strain>
    </source>
</reference>
<dbReference type="InterPro" id="IPR045153">
    <property type="entry name" value="Est1/Ebs1-like"/>
</dbReference>
<dbReference type="Proteomes" id="UP000270230">
    <property type="component" value="Unassembled WGS sequence"/>
</dbReference>
<gene>
    <name evidence="2" type="ORF">D0865_00477</name>
</gene>
<name>A0A3M7DDF8_HORWE</name>
<proteinExistence type="predicted"/>
<comment type="caution">
    <text evidence="2">The sequence shown here is derived from an EMBL/GenBank/DDBJ whole genome shotgun (WGS) entry which is preliminary data.</text>
</comment>
<dbReference type="InterPro" id="IPR011990">
    <property type="entry name" value="TPR-like_helical_dom_sf"/>
</dbReference>
<feature type="region of interest" description="Disordered" evidence="1">
    <location>
        <begin position="398"/>
        <end position="429"/>
    </location>
</feature>
<dbReference type="PANTHER" id="PTHR15696">
    <property type="entry name" value="SMG-7 SUPPRESSOR WITH MORPHOLOGICAL EFFECT ON GENITALIA PROTEIN 7"/>
    <property type="match status" value="1"/>
</dbReference>
<dbReference type="GO" id="GO:0005697">
    <property type="term" value="C:telomerase holoenzyme complex"/>
    <property type="evidence" value="ECO:0007669"/>
    <property type="project" value="TreeGrafter"/>
</dbReference>
<organism evidence="2 3">
    <name type="scientific">Hortaea werneckii</name>
    <name type="common">Black yeast</name>
    <name type="synonym">Cladosporium werneckii</name>
    <dbReference type="NCBI Taxonomy" id="91943"/>
    <lineage>
        <taxon>Eukaryota</taxon>
        <taxon>Fungi</taxon>
        <taxon>Dikarya</taxon>
        <taxon>Ascomycota</taxon>
        <taxon>Pezizomycotina</taxon>
        <taxon>Dothideomycetes</taxon>
        <taxon>Dothideomycetidae</taxon>
        <taxon>Mycosphaerellales</taxon>
        <taxon>Teratosphaeriaceae</taxon>
        <taxon>Hortaea</taxon>
    </lineage>
</organism>
<dbReference type="GO" id="GO:0042162">
    <property type="term" value="F:telomeric DNA binding"/>
    <property type="evidence" value="ECO:0007669"/>
    <property type="project" value="TreeGrafter"/>
</dbReference>
<dbReference type="SUPFAM" id="SSF48452">
    <property type="entry name" value="TPR-like"/>
    <property type="match status" value="1"/>
</dbReference>
<accession>A0A3M7DDF8</accession>
<evidence type="ECO:0000256" key="1">
    <source>
        <dbReference type="SAM" id="MobiDB-lite"/>
    </source>
</evidence>
<evidence type="ECO:0000313" key="3">
    <source>
        <dbReference type="Proteomes" id="UP000270230"/>
    </source>
</evidence>
<dbReference type="GO" id="GO:0000184">
    <property type="term" value="P:nuclear-transcribed mRNA catabolic process, nonsense-mediated decay"/>
    <property type="evidence" value="ECO:0007669"/>
    <property type="project" value="TreeGrafter"/>
</dbReference>
<evidence type="ECO:0000313" key="2">
    <source>
        <dbReference type="EMBL" id="RMY62355.1"/>
    </source>
</evidence>
<dbReference type="GO" id="GO:0070034">
    <property type="term" value="F:telomerase RNA binding"/>
    <property type="evidence" value="ECO:0007669"/>
    <property type="project" value="TreeGrafter"/>
</dbReference>
<feature type="region of interest" description="Disordered" evidence="1">
    <location>
        <begin position="47"/>
        <end position="69"/>
    </location>
</feature>